<gene>
    <name evidence="2" type="ORF">PIIN_10359</name>
</gene>
<dbReference type="Proteomes" id="UP000007148">
    <property type="component" value="Unassembled WGS sequence"/>
</dbReference>
<dbReference type="HOGENOM" id="CLU_344871_0_0_1"/>
<feature type="compositionally biased region" description="Basic and acidic residues" evidence="1">
    <location>
        <begin position="193"/>
        <end position="210"/>
    </location>
</feature>
<evidence type="ECO:0000313" key="3">
    <source>
        <dbReference type="Proteomes" id="UP000007148"/>
    </source>
</evidence>
<feature type="region of interest" description="Disordered" evidence="1">
    <location>
        <begin position="1"/>
        <end position="398"/>
    </location>
</feature>
<organism evidence="2 3">
    <name type="scientific">Serendipita indica (strain DSM 11827)</name>
    <name type="common">Root endophyte fungus</name>
    <name type="synonym">Piriformospora indica</name>
    <dbReference type="NCBI Taxonomy" id="1109443"/>
    <lineage>
        <taxon>Eukaryota</taxon>
        <taxon>Fungi</taxon>
        <taxon>Dikarya</taxon>
        <taxon>Basidiomycota</taxon>
        <taxon>Agaricomycotina</taxon>
        <taxon>Agaricomycetes</taxon>
        <taxon>Sebacinales</taxon>
        <taxon>Serendipitaceae</taxon>
        <taxon>Serendipita</taxon>
    </lineage>
</organism>
<comment type="caution">
    <text evidence="2">The sequence shown here is derived from an EMBL/GenBank/DDBJ whole genome shotgun (WGS) entry which is preliminary data.</text>
</comment>
<feature type="compositionally biased region" description="Low complexity" evidence="1">
    <location>
        <begin position="32"/>
        <end position="44"/>
    </location>
</feature>
<feature type="compositionally biased region" description="Polar residues" evidence="1">
    <location>
        <begin position="349"/>
        <end position="385"/>
    </location>
</feature>
<evidence type="ECO:0000313" key="2">
    <source>
        <dbReference type="EMBL" id="CCA76366.1"/>
    </source>
</evidence>
<keyword evidence="3" id="KW-1185">Reference proteome</keyword>
<dbReference type="EMBL" id="CAFZ01000718">
    <property type="protein sequence ID" value="CCA76366.1"/>
    <property type="molecule type" value="Genomic_DNA"/>
</dbReference>
<evidence type="ECO:0000256" key="1">
    <source>
        <dbReference type="SAM" id="MobiDB-lite"/>
    </source>
</evidence>
<dbReference type="AlphaFoldDB" id="G4TYH3"/>
<dbReference type="InParanoid" id="G4TYH3"/>
<feature type="compositionally biased region" description="Basic and acidic residues" evidence="1">
    <location>
        <begin position="257"/>
        <end position="313"/>
    </location>
</feature>
<accession>G4TYH3</accession>
<reference evidence="2 3" key="1">
    <citation type="journal article" date="2011" name="PLoS Pathog.">
        <title>Endophytic Life Strategies Decoded by Genome and Transcriptome Analyses of the Mutualistic Root Symbiont Piriformospora indica.</title>
        <authorList>
            <person name="Zuccaro A."/>
            <person name="Lahrmann U."/>
            <person name="Guldener U."/>
            <person name="Langen G."/>
            <person name="Pfiffi S."/>
            <person name="Biedenkopf D."/>
            <person name="Wong P."/>
            <person name="Samans B."/>
            <person name="Grimm C."/>
            <person name="Basiewicz M."/>
            <person name="Murat C."/>
            <person name="Martin F."/>
            <person name="Kogel K.H."/>
        </authorList>
    </citation>
    <scope>NUCLEOTIDE SEQUENCE [LARGE SCALE GENOMIC DNA]</scope>
    <source>
        <strain evidence="2 3">DSM 11827</strain>
    </source>
</reference>
<proteinExistence type="predicted"/>
<feature type="compositionally biased region" description="Basic and acidic residues" evidence="1">
    <location>
        <begin position="222"/>
        <end position="234"/>
    </location>
</feature>
<name>G4TYH3_SERID</name>
<feature type="compositionally biased region" description="Basic residues" evidence="1">
    <location>
        <begin position="314"/>
        <end position="323"/>
    </location>
</feature>
<protein>
    <submittedName>
        <fullName evidence="2">Uncharacterized protein</fullName>
    </submittedName>
</protein>
<sequence length="820" mass="88963">MSSTSKHHKSPDTPPGNEGEALQTPRRSSRFATLALTPTQAPAAKQRVNRHKPRTKDGPRLAETASEDEALDRTPVARGRGRAMPAFIGSEKGSVEESMDDGTEASMDDRTPRASGKSRQISIDDASTLGSPAPPSTEVDDAEAMSVNDGLEATVQPMNKKRTHSKSPMTSTKRPKLDTGSTATSRPVRRAASRQDRSTTSTSRRDKEASARLSKPPNLKSNVEKAPKATDRSKKASSAKSEAPSRPNPNASQSKPCHTEDDMRATKDDVRATRDNIRATKDDVRGTKDDARATKDDVRVTKDDVRATKDNVRRTKHKVHATKVKTEPIEHPLPNPISQSVPEFVEVLSDSSNNGRRGQSLSRSSNQSKPYDSLSRSPSWSSHGQTKPGKSGSRSGFQMVLDHPLGQIMGGKHPSINPVDAQDRLIGILNRLDDILGPPINAQDPPIDILDRLFTILDHPVAVPAHPVAVPAHPVAIPAHLVAVPVHPVTIPAHPVTVLTHPVTALNLLVTALDHIIAILDHLATVAILLSVGEAGNWGRGQRSQKSENAPTSSLSWYKRQNPDVSAFVTGFKAGVHVALARHTWFPTSTEKGSIFGVAYNDAKTTFILWKNNAHNNPHVEEALMALTQVEMPLTLNDCLAKSLSGNCISEIRGTVKGRLKPVVSQLFSLDSNLESAVTDNKTLAEPLLSNPACVTLVVRAFFTSTWMDTPWHIVNASQLTLNSIAFALVVTANLLEELAAGVRTDNSSKEPSIPLTFNIYRPMLNKLEADLAKLEGAHPAQWQEFTSRLAQQFHDCVTSFNPLMPDTKLKIGQSKPFPA</sequence>